<dbReference type="Gene3D" id="3.40.50.970">
    <property type="match status" value="2"/>
</dbReference>
<name>A0A3T0D814_9FIRM</name>
<accession>A0A3T0D814</accession>
<dbReference type="EMBL" id="CP034791">
    <property type="protein sequence ID" value="AZT91285.1"/>
    <property type="molecule type" value="Genomic_DNA"/>
</dbReference>
<dbReference type="KEGG" id="ccha:ELD05_12040"/>
<dbReference type="RefSeq" id="WP_127352615.1">
    <property type="nucleotide sequence ID" value="NZ_CP034791.1"/>
</dbReference>
<dbReference type="Gene3D" id="3.40.50.920">
    <property type="match status" value="1"/>
</dbReference>
<evidence type="ECO:0000256" key="2">
    <source>
        <dbReference type="ARBA" id="ARBA00001964"/>
    </source>
</evidence>
<dbReference type="PANTHER" id="PTHR43825:SF1">
    <property type="entry name" value="TRANSKETOLASE-LIKE PYRIMIDINE-BINDING DOMAIN-CONTAINING PROTEIN"/>
    <property type="match status" value="1"/>
</dbReference>
<reference evidence="7 8" key="1">
    <citation type="submission" date="2018-12" db="EMBL/GenBank/DDBJ databases">
        <title>Genome sequence from the cellulolytic species, Caldicellulosiruptor changbaiensis.</title>
        <authorList>
            <person name="Blumer-Schuette S.E."/>
            <person name="Mendoza C."/>
        </authorList>
    </citation>
    <scope>NUCLEOTIDE SEQUENCE [LARGE SCALE GENOMIC DNA]</scope>
    <source>
        <strain evidence="7 8">CBS-Z</strain>
    </source>
</reference>
<dbReference type="InterPro" id="IPR051157">
    <property type="entry name" value="PDH/Transketolase"/>
</dbReference>
<evidence type="ECO:0000256" key="3">
    <source>
        <dbReference type="ARBA" id="ARBA00007131"/>
    </source>
</evidence>
<dbReference type="InterPro" id="IPR005475">
    <property type="entry name" value="Transketolase-like_Pyr-bd"/>
</dbReference>
<evidence type="ECO:0000313" key="7">
    <source>
        <dbReference type="EMBL" id="AZT91285.1"/>
    </source>
</evidence>
<comment type="cofactor">
    <cofactor evidence="1">
        <name>Mg(2+)</name>
        <dbReference type="ChEBI" id="CHEBI:18420"/>
    </cofactor>
</comment>
<keyword evidence="4" id="KW-0812">Transmembrane</keyword>
<dbReference type="InterPro" id="IPR005474">
    <property type="entry name" value="Transketolase_N"/>
</dbReference>
<dbReference type="InterPro" id="IPR029061">
    <property type="entry name" value="THDP-binding"/>
</dbReference>
<feature type="domain" description="Transketolase-like pyrimidine-binding" evidence="6">
    <location>
        <begin position="416"/>
        <end position="592"/>
    </location>
</feature>
<evidence type="ECO:0000259" key="5">
    <source>
        <dbReference type="Pfam" id="PF00456"/>
    </source>
</evidence>
<dbReference type="AlphaFoldDB" id="A0A3T0D814"/>
<gene>
    <name evidence="7" type="ORF">ELD05_12040</name>
</gene>
<comment type="similarity">
    <text evidence="3">Belongs to the transketolase family.</text>
</comment>
<dbReference type="PANTHER" id="PTHR43825">
    <property type="entry name" value="PYRUVATE DEHYDROGENASE E1 COMPONENT"/>
    <property type="match status" value="1"/>
</dbReference>
<dbReference type="Pfam" id="PF00456">
    <property type="entry name" value="Transketolase_N"/>
    <property type="match status" value="1"/>
</dbReference>
<evidence type="ECO:0000313" key="8">
    <source>
        <dbReference type="Proteomes" id="UP000282930"/>
    </source>
</evidence>
<keyword evidence="8" id="KW-1185">Reference proteome</keyword>
<dbReference type="Pfam" id="PF02779">
    <property type="entry name" value="Transket_pyr"/>
    <property type="match status" value="1"/>
</dbReference>
<dbReference type="SUPFAM" id="SSF52518">
    <property type="entry name" value="Thiamin diphosphate-binding fold (THDP-binding)"/>
    <property type="match status" value="2"/>
</dbReference>
<evidence type="ECO:0000256" key="1">
    <source>
        <dbReference type="ARBA" id="ARBA00001946"/>
    </source>
</evidence>
<feature type="transmembrane region" description="Helical" evidence="4">
    <location>
        <begin position="65"/>
        <end position="84"/>
    </location>
</feature>
<sequence length="762" mass="86514">MEREFQLWEKIKDITYQYLDFTLNYRQSGHPGGSHSKAHMLIALLFGKKMIYDIRKPELRFNDRLILSAGHTIPIIYSLFAVIGDAFDEMYRQTKDTKYLIDEDKLVRYYDLLTFRHNKGLPGHAESSGKTLLLKFNTGPSAHGLPASVGQALALKKAGLQNVKVFLIEGEGALTAGVTHESQNGAWAYGLGNLFWLLDWNDFGIDDRPFSSVVYGTPDDWFSAHGWKVYGTMNGHSWQDVYSTIKRAVEEANENIPNLMWFKTKKGYEYGVYDNKSHGVPHKKNSEIFWETRKPFMEKYGVEFVGFGKPAPSDPDEERKQWEENLKIINRVLTSDEELLKYITDTLVEIAEALPKEAPSTFVLNQNPYKDPAIYDYKNYPDWLFAKPGENVPNRAALAKWGMYINGVVGRKYGRPLVIATSADLTESTNLHGFGLGKDDFGGFGVYDREKNVNGAILPSAITEFLNAGVCAGLATVNLSENPYEDFNGFWAITSTYGSFMYLKYGAIRLFSQMAQDSPIKFGKVICVAGHSGPETAEDSRTHFGIFEPGVLQLLPKGKIINLYPWEHNEVPVLLAAALATDINIIALHLTRPPIEVPDRQALGIPSHFEAAKGAYIINDFDPNRRKDGTIIVRGTSTTYNLIKLLPQLRKDFNLKIIAAPSYELFMMQEDEYRNKVLPLEDWMDSMVITNESKKLMHEWIFSKVSEEYSLSSDWDDRWRTGGTVDEVLKEAHLDVDNLYEGIVRFVKDRDKRLMKLQAIIK</sequence>
<keyword evidence="4" id="KW-0472">Membrane</keyword>
<dbReference type="SUPFAM" id="SSF52922">
    <property type="entry name" value="TK C-terminal domain-like"/>
    <property type="match status" value="1"/>
</dbReference>
<evidence type="ECO:0000259" key="6">
    <source>
        <dbReference type="Pfam" id="PF02779"/>
    </source>
</evidence>
<dbReference type="Proteomes" id="UP000282930">
    <property type="component" value="Chromosome"/>
</dbReference>
<feature type="domain" description="Transketolase N-terminal" evidence="5">
    <location>
        <begin position="24"/>
        <end position="285"/>
    </location>
</feature>
<dbReference type="InterPro" id="IPR009014">
    <property type="entry name" value="Transketo_C/PFOR_II"/>
</dbReference>
<organism evidence="7 8">
    <name type="scientific">Caldicellulosiruptor changbaiensis</name>
    <dbReference type="NCBI Taxonomy" id="1222016"/>
    <lineage>
        <taxon>Bacteria</taxon>
        <taxon>Bacillati</taxon>
        <taxon>Bacillota</taxon>
        <taxon>Bacillota incertae sedis</taxon>
        <taxon>Caldicellulosiruptorales</taxon>
        <taxon>Caldicellulosiruptoraceae</taxon>
        <taxon>Caldicellulosiruptor</taxon>
    </lineage>
</organism>
<keyword evidence="4" id="KW-1133">Transmembrane helix</keyword>
<comment type="cofactor">
    <cofactor evidence="2">
        <name>thiamine diphosphate</name>
        <dbReference type="ChEBI" id="CHEBI:58937"/>
    </cofactor>
</comment>
<protein>
    <submittedName>
        <fullName evidence="7">Transketolase</fullName>
    </submittedName>
</protein>
<proteinExistence type="inferred from homology"/>
<evidence type="ECO:0000256" key="4">
    <source>
        <dbReference type="SAM" id="Phobius"/>
    </source>
</evidence>